<dbReference type="InterPro" id="IPR024311">
    <property type="entry name" value="Lipocalin-like"/>
</dbReference>
<proteinExistence type="predicted"/>
<dbReference type="Proteomes" id="UP000234331">
    <property type="component" value="Unassembled WGS sequence"/>
</dbReference>
<keyword evidence="3" id="KW-1185">Reference proteome</keyword>
<protein>
    <submittedName>
        <fullName evidence="2">Lipocalin-like domain-containing protein</fullName>
    </submittedName>
</protein>
<feature type="domain" description="Lipocalin-like" evidence="1">
    <location>
        <begin position="13"/>
        <end position="124"/>
    </location>
</feature>
<evidence type="ECO:0000313" key="2">
    <source>
        <dbReference type="EMBL" id="SNQ47156.1"/>
    </source>
</evidence>
<name>A0A2I2KNC6_9ACTN</name>
<evidence type="ECO:0000259" key="1">
    <source>
        <dbReference type="Pfam" id="PF13924"/>
    </source>
</evidence>
<organism evidence="2 3">
    <name type="scientific">Frankia canadensis</name>
    <dbReference type="NCBI Taxonomy" id="1836972"/>
    <lineage>
        <taxon>Bacteria</taxon>
        <taxon>Bacillati</taxon>
        <taxon>Actinomycetota</taxon>
        <taxon>Actinomycetes</taxon>
        <taxon>Frankiales</taxon>
        <taxon>Frankiaceae</taxon>
        <taxon>Frankia</taxon>
    </lineage>
</organism>
<gene>
    <name evidence="2" type="ORF">FRACA_1730003</name>
</gene>
<dbReference type="AlphaFoldDB" id="A0A2I2KNC6"/>
<dbReference type="EMBL" id="FZMO01000083">
    <property type="protein sequence ID" value="SNQ47156.1"/>
    <property type="molecule type" value="Genomic_DNA"/>
</dbReference>
<dbReference type="RefSeq" id="WP_133150615.1">
    <property type="nucleotide sequence ID" value="NZ_FZMO01000083.1"/>
</dbReference>
<reference evidence="2 3" key="1">
    <citation type="submission" date="2017-06" db="EMBL/GenBank/DDBJ databases">
        <authorList>
            <person name="Kim H.J."/>
            <person name="Triplett B.A."/>
        </authorList>
    </citation>
    <scope>NUCLEOTIDE SEQUENCE [LARGE SCALE GENOMIC DNA]</scope>
    <source>
        <strain evidence="2">FRACA_ARgP5</strain>
    </source>
</reference>
<accession>A0A2I2KNC6</accession>
<dbReference type="Pfam" id="PF13924">
    <property type="entry name" value="Lipocalin_5"/>
    <property type="match status" value="1"/>
</dbReference>
<dbReference type="OrthoDB" id="118834at2"/>
<sequence>MPGARMLMERDLVGAWRLVSHCYLNEDGSTDEGPLGAGADGLLIYHPSGFMAASLMRTDSWSGDAPAPYLGSVESYLGYSGRWRVEKDAVVHQVVIGSHRRVVNTEQVRGARLTNGLLTLRNRLPDSTRHVVMDWRRA</sequence>
<evidence type="ECO:0000313" key="3">
    <source>
        <dbReference type="Proteomes" id="UP000234331"/>
    </source>
</evidence>